<dbReference type="OrthoDB" id="5915312at2759"/>
<dbReference type="EMBL" id="AZBU02000001">
    <property type="protein sequence ID" value="TMS33124.1"/>
    <property type="molecule type" value="Genomic_DNA"/>
</dbReference>
<keyword evidence="2" id="KW-1185">Reference proteome</keyword>
<dbReference type="Proteomes" id="UP000298663">
    <property type="component" value="Unassembled WGS sequence"/>
</dbReference>
<gene>
    <name evidence="1" type="ORF">L596_000900</name>
</gene>
<comment type="caution">
    <text evidence="1">The sequence shown here is derived from an EMBL/GenBank/DDBJ whole genome shotgun (WGS) entry which is preliminary data.</text>
</comment>
<dbReference type="Gene3D" id="1.10.510.10">
    <property type="entry name" value="Transferase(Phosphotransferase) domain 1"/>
    <property type="match status" value="1"/>
</dbReference>
<organism evidence="1 2">
    <name type="scientific">Steinernema carpocapsae</name>
    <name type="common">Entomopathogenic nematode</name>
    <dbReference type="NCBI Taxonomy" id="34508"/>
    <lineage>
        <taxon>Eukaryota</taxon>
        <taxon>Metazoa</taxon>
        <taxon>Ecdysozoa</taxon>
        <taxon>Nematoda</taxon>
        <taxon>Chromadorea</taxon>
        <taxon>Rhabditida</taxon>
        <taxon>Tylenchina</taxon>
        <taxon>Panagrolaimomorpha</taxon>
        <taxon>Strongyloidoidea</taxon>
        <taxon>Steinernematidae</taxon>
        <taxon>Steinernema</taxon>
    </lineage>
</organism>
<name>A0A4U8UJR7_STECR</name>
<dbReference type="AlphaFoldDB" id="A0A4U8UJR7"/>
<protein>
    <recommendedName>
        <fullName evidence="3">Protein kinase domain-containing protein</fullName>
    </recommendedName>
</protein>
<reference evidence="1 2" key="1">
    <citation type="journal article" date="2015" name="Genome Biol.">
        <title>Comparative genomics of Steinernema reveals deeply conserved gene regulatory networks.</title>
        <authorList>
            <person name="Dillman A.R."/>
            <person name="Macchietto M."/>
            <person name="Porter C.F."/>
            <person name="Rogers A."/>
            <person name="Williams B."/>
            <person name="Antoshechkin I."/>
            <person name="Lee M.M."/>
            <person name="Goodwin Z."/>
            <person name="Lu X."/>
            <person name="Lewis E.E."/>
            <person name="Goodrich-Blair H."/>
            <person name="Stock S.P."/>
            <person name="Adams B.J."/>
            <person name="Sternberg P.W."/>
            <person name="Mortazavi A."/>
        </authorList>
    </citation>
    <scope>NUCLEOTIDE SEQUENCE [LARGE SCALE GENOMIC DNA]</scope>
    <source>
        <strain evidence="1 2">ALL</strain>
    </source>
</reference>
<accession>A0A4U8UJR7</accession>
<evidence type="ECO:0008006" key="3">
    <source>
        <dbReference type="Google" id="ProtNLM"/>
    </source>
</evidence>
<sequence length="252" mass="28582">MFYNYLQGMERHAVMKNLRSSRTLPSEFGEDIVAEEANVAKRMILRMLEREPEDRPTVDEILASDDLPLIEVEPNDYQKMFLQITKNKRGPLCKWTFQSLFAGEPEGATTYLFDQMICVDLEKNVAKQNYIELIKEELSECFKLHAFVPLNTPSFVPYKSRSDSTAASPVKVMDESGFVSRCPDASGGTSSATATGRRCFGSSGIRSVRPFRRMKEAVPFTPTNASPAPWISSLKAAPPKRWQQRFSAWRHL</sequence>
<dbReference type="STRING" id="34508.A0A4U8UJR7"/>
<reference evidence="1 2" key="2">
    <citation type="journal article" date="2019" name="G3 (Bethesda)">
        <title>Hybrid Assembly of the Genome of the Entomopathogenic Nematode Steinernema carpocapsae Identifies the X-Chromosome.</title>
        <authorList>
            <person name="Serra L."/>
            <person name="Macchietto M."/>
            <person name="Macias-Munoz A."/>
            <person name="McGill C.J."/>
            <person name="Rodriguez I.M."/>
            <person name="Rodriguez B."/>
            <person name="Murad R."/>
            <person name="Mortazavi A."/>
        </authorList>
    </citation>
    <scope>NUCLEOTIDE SEQUENCE [LARGE SCALE GENOMIC DNA]</scope>
    <source>
        <strain evidence="1 2">ALL</strain>
    </source>
</reference>
<proteinExistence type="predicted"/>
<evidence type="ECO:0000313" key="2">
    <source>
        <dbReference type="Proteomes" id="UP000298663"/>
    </source>
</evidence>
<evidence type="ECO:0000313" key="1">
    <source>
        <dbReference type="EMBL" id="TMS33124.1"/>
    </source>
</evidence>